<keyword evidence="5" id="KW-0472">Membrane</keyword>
<feature type="domain" description="NlpC/P60" evidence="6">
    <location>
        <begin position="1"/>
        <end position="124"/>
    </location>
</feature>
<evidence type="ECO:0000256" key="1">
    <source>
        <dbReference type="ARBA" id="ARBA00007074"/>
    </source>
</evidence>
<keyword evidence="8" id="KW-1185">Reference proteome</keyword>
<dbReference type="InterPro" id="IPR051794">
    <property type="entry name" value="PG_Endopeptidase_C40"/>
</dbReference>
<comment type="caution">
    <text evidence="7">The sequence shown here is derived from an EMBL/GenBank/DDBJ whole genome shotgun (WGS) entry which is preliminary data.</text>
</comment>
<keyword evidence="5" id="KW-1133">Transmembrane helix</keyword>
<evidence type="ECO:0000313" key="7">
    <source>
        <dbReference type="EMBL" id="GAA1706742.1"/>
    </source>
</evidence>
<keyword evidence="3" id="KW-0378">Hydrolase</keyword>
<accession>A0ABP4UJJ6</accession>
<evidence type="ECO:0000256" key="4">
    <source>
        <dbReference type="ARBA" id="ARBA00022807"/>
    </source>
</evidence>
<dbReference type="SUPFAM" id="SSF54001">
    <property type="entry name" value="Cysteine proteinases"/>
    <property type="match status" value="1"/>
</dbReference>
<dbReference type="InterPro" id="IPR000064">
    <property type="entry name" value="NLP_P60_dom"/>
</dbReference>
<dbReference type="Pfam" id="PF00877">
    <property type="entry name" value="NLPC_P60"/>
    <property type="match status" value="1"/>
</dbReference>
<evidence type="ECO:0000256" key="5">
    <source>
        <dbReference type="SAM" id="Phobius"/>
    </source>
</evidence>
<feature type="transmembrane region" description="Helical" evidence="5">
    <location>
        <begin position="160"/>
        <end position="182"/>
    </location>
</feature>
<name>A0ABP4UJJ6_9ACTN</name>
<reference evidence="8" key="1">
    <citation type="journal article" date="2019" name="Int. J. Syst. Evol. Microbiol.">
        <title>The Global Catalogue of Microorganisms (GCM) 10K type strain sequencing project: providing services to taxonomists for standard genome sequencing and annotation.</title>
        <authorList>
            <consortium name="The Broad Institute Genomics Platform"/>
            <consortium name="The Broad Institute Genome Sequencing Center for Infectious Disease"/>
            <person name="Wu L."/>
            <person name="Ma J."/>
        </authorList>
    </citation>
    <scope>NUCLEOTIDE SEQUENCE [LARGE SCALE GENOMIC DNA]</scope>
    <source>
        <strain evidence="8">JCM 14718</strain>
    </source>
</reference>
<evidence type="ECO:0000313" key="8">
    <source>
        <dbReference type="Proteomes" id="UP001500618"/>
    </source>
</evidence>
<dbReference type="RefSeq" id="WP_344314072.1">
    <property type="nucleotide sequence ID" value="NZ_BAAANY010000031.1"/>
</dbReference>
<organism evidence="7 8">
    <name type="scientific">Fodinicola feengrottensis</name>
    <dbReference type="NCBI Taxonomy" id="435914"/>
    <lineage>
        <taxon>Bacteria</taxon>
        <taxon>Bacillati</taxon>
        <taxon>Actinomycetota</taxon>
        <taxon>Actinomycetes</taxon>
        <taxon>Mycobacteriales</taxon>
        <taxon>Fodinicola</taxon>
    </lineage>
</organism>
<comment type="similarity">
    <text evidence="1">Belongs to the peptidase C40 family.</text>
</comment>
<dbReference type="InterPro" id="IPR038765">
    <property type="entry name" value="Papain-like_cys_pep_sf"/>
</dbReference>
<keyword evidence="5" id="KW-0812">Transmembrane</keyword>
<dbReference type="Gene3D" id="3.90.1720.10">
    <property type="entry name" value="endopeptidase domain like (from Nostoc punctiforme)"/>
    <property type="match status" value="1"/>
</dbReference>
<sequence length="198" mass="20090">MSGLDTFLALAASEVGKPYVFGATGPNTFDCSGLVQFALSAVGIKAPRLALDQEHWTTPVTNPQPGDLVFWGNGDHESAHVAIYVGGGKVISAPQPGENVKIQNVWQGDASQPGPRYGRVPGLGAATAGLVGSVQGAAGNLASSVSSSFVGPLLDGLKGIVMPLGFAGIGIALVVAGGFLVARPQIKKQTDQLTEALT</sequence>
<evidence type="ECO:0000256" key="3">
    <source>
        <dbReference type="ARBA" id="ARBA00022801"/>
    </source>
</evidence>
<dbReference type="Proteomes" id="UP001500618">
    <property type="component" value="Unassembled WGS sequence"/>
</dbReference>
<dbReference type="PROSITE" id="PS51935">
    <property type="entry name" value="NLPC_P60"/>
    <property type="match status" value="1"/>
</dbReference>
<evidence type="ECO:0000256" key="2">
    <source>
        <dbReference type="ARBA" id="ARBA00022670"/>
    </source>
</evidence>
<dbReference type="PANTHER" id="PTHR47359:SF3">
    <property type="entry name" value="NLP_P60 DOMAIN-CONTAINING PROTEIN-RELATED"/>
    <property type="match status" value="1"/>
</dbReference>
<keyword evidence="2" id="KW-0645">Protease</keyword>
<proteinExistence type="inferred from homology"/>
<dbReference type="PANTHER" id="PTHR47359">
    <property type="entry name" value="PEPTIDOGLYCAN DL-ENDOPEPTIDASE CWLO"/>
    <property type="match status" value="1"/>
</dbReference>
<evidence type="ECO:0000259" key="6">
    <source>
        <dbReference type="PROSITE" id="PS51935"/>
    </source>
</evidence>
<dbReference type="EMBL" id="BAAANY010000031">
    <property type="protein sequence ID" value="GAA1706742.1"/>
    <property type="molecule type" value="Genomic_DNA"/>
</dbReference>
<gene>
    <name evidence="7" type="ORF">GCM10009765_65250</name>
</gene>
<protein>
    <recommendedName>
        <fullName evidence="6">NlpC/P60 domain-containing protein</fullName>
    </recommendedName>
</protein>
<keyword evidence="4" id="KW-0788">Thiol protease</keyword>